<name>X1HS73_9ZZZZ</name>
<dbReference type="EMBL" id="BARU01033922">
    <property type="protein sequence ID" value="GAH72971.1"/>
    <property type="molecule type" value="Genomic_DNA"/>
</dbReference>
<feature type="non-terminal residue" evidence="1">
    <location>
        <position position="1"/>
    </location>
</feature>
<sequence length="127" mass="14379">PVCKKRFSYSAKTNPFARQSKHMWSKHKPYMLKKQKSGKRKAKSRATQLDKELQWTDDMIINSLQQAGIPLAMPMQNQAPYLNPYTPTQHQSITGIIISAFKAGQMAVSAYQAGKAVIKTVKKVKKK</sequence>
<evidence type="ECO:0000313" key="1">
    <source>
        <dbReference type="EMBL" id="GAH72971.1"/>
    </source>
</evidence>
<gene>
    <name evidence="1" type="ORF">S03H2_53302</name>
</gene>
<reference evidence="1" key="1">
    <citation type="journal article" date="2014" name="Front. Microbiol.">
        <title>High frequency of phylogenetically diverse reductive dehalogenase-homologous genes in deep subseafloor sedimentary metagenomes.</title>
        <authorList>
            <person name="Kawai M."/>
            <person name="Futagami T."/>
            <person name="Toyoda A."/>
            <person name="Takaki Y."/>
            <person name="Nishi S."/>
            <person name="Hori S."/>
            <person name="Arai W."/>
            <person name="Tsubouchi T."/>
            <person name="Morono Y."/>
            <person name="Uchiyama I."/>
            <person name="Ito T."/>
            <person name="Fujiyama A."/>
            <person name="Inagaki F."/>
            <person name="Takami H."/>
        </authorList>
    </citation>
    <scope>NUCLEOTIDE SEQUENCE</scope>
    <source>
        <strain evidence="1">Expedition CK06-06</strain>
    </source>
</reference>
<accession>X1HS73</accession>
<proteinExistence type="predicted"/>
<organism evidence="1">
    <name type="scientific">marine sediment metagenome</name>
    <dbReference type="NCBI Taxonomy" id="412755"/>
    <lineage>
        <taxon>unclassified sequences</taxon>
        <taxon>metagenomes</taxon>
        <taxon>ecological metagenomes</taxon>
    </lineage>
</organism>
<protein>
    <submittedName>
        <fullName evidence="1">Uncharacterized protein</fullName>
    </submittedName>
</protein>
<comment type="caution">
    <text evidence="1">The sequence shown here is derived from an EMBL/GenBank/DDBJ whole genome shotgun (WGS) entry which is preliminary data.</text>
</comment>
<dbReference type="AlphaFoldDB" id="X1HS73"/>